<reference evidence="9 10" key="1">
    <citation type="journal article" date="2024" name="Nat. Commun.">
        <title>Phylogenomics reveals the evolutionary origins of lichenization in chlorophyte algae.</title>
        <authorList>
            <person name="Puginier C."/>
            <person name="Libourel C."/>
            <person name="Otte J."/>
            <person name="Skaloud P."/>
            <person name="Haon M."/>
            <person name="Grisel S."/>
            <person name="Petersen M."/>
            <person name="Berrin J.G."/>
            <person name="Delaux P.M."/>
            <person name="Dal Grande F."/>
            <person name="Keller J."/>
        </authorList>
    </citation>
    <scope>NUCLEOTIDE SEQUENCE [LARGE SCALE GENOMIC DNA]</scope>
    <source>
        <strain evidence="9 10">SAG 2043</strain>
    </source>
</reference>
<evidence type="ECO:0000313" key="9">
    <source>
        <dbReference type="EMBL" id="KAK9820559.1"/>
    </source>
</evidence>
<dbReference type="PANTHER" id="PTHR13690">
    <property type="entry name" value="TRANSCRIPTION FACTOR POSF21-RELATED"/>
    <property type="match status" value="1"/>
</dbReference>
<dbReference type="InterPro" id="IPR046347">
    <property type="entry name" value="bZIP_sf"/>
</dbReference>
<keyword evidence="6" id="KW-0175">Coiled coil</keyword>
<protein>
    <recommendedName>
        <fullName evidence="8">BZIP domain-containing protein</fullName>
    </recommendedName>
</protein>
<evidence type="ECO:0000259" key="8">
    <source>
        <dbReference type="PROSITE" id="PS50217"/>
    </source>
</evidence>
<comment type="subcellular location">
    <subcellularLocation>
        <location evidence="1">Nucleus</location>
    </subcellularLocation>
</comment>
<accession>A0AAW1QGL8</accession>
<dbReference type="Gene3D" id="1.20.5.170">
    <property type="match status" value="1"/>
</dbReference>
<evidence type="ECO:0000256" key="3">
    <source>
        <dbReference type="ARBA" id="ARBA00023125"/>
    </source>
</evidence>
<evidence type="ECO:0000256" key="7">
    <source>
        <dbReference type="SAM" id="MobiDB-lite"/>
    </source>
</evidence>
<dbReference type="Pfam" id="PF00170">
    <property type="entry name" value="bZIP_1"/>
    <property type="match status" value="1"/>
</dbReference>
<keyword evidence="4" id="KW-0804">Transcription</keyword>
<dbReference type="CDD" id="cd14703">
    <property type="entry name" value="bZIP_plant_RF2"/>
    <property type="match status" value="1"/>
</dbReference>
<dbReference type="EMBL" id="JALJOR010000003">
    <property type="protein sequence ID" value="KAK9820559.1"/>
    <property type="molecule type" value="Genomic_DNA"/>
</dbReference>
<dbReference type="SMART" id="SM00338">
    <property type="entry name" value="BRLZ"/>
    <property type="match status" value="1"/>
</dbReference>
<proteinExistence type="predicted"/>
<comment type="caution">
    <text evidence="9">The sequence shown here is derived from an EMBL/GenBank/DDBJ whole genome shotgun (WGS) entry which is preliminary data.</text>
</comment>
<dbReference type="Proteomes" id="UP001489004">
    <property type="component" value="Unassembled WGS sequence"/>
</dbReference>
<evidence type="ECO:0000256" key="5">
    <source>
        <dbReference type="ARBA" id="ARBA00023242"/>
    </source>
</evidence>
<feature type="domain" description="BZIP" evidence="8">
    <location>
        <begin position="5"/>
        <end position="68"/>
    </location>
</feature>
<evidence type="ECO:0000256" key="2">
    <source>
        <dbReference type="ARBA" id="ARBA00023015"/>
    </source>
</evidence>
<dbReference type="GO" id="GO:0005634">
    <property type="term" value="C:nucleus"/>
    <property type="evidence" value="ECO:0007669"/>
    <property type="project" value="UniProtKB-SubCell"/>
</dbReference>
<dbReference type="PROSITE" id="PS50217">
    <property type="entry name" value="BZIP"/>
    <property type="match status" value="1"/>
</dbReference>
<dbReference type="InterPro" id="IPR004827">
    <property type="entry name" value="bZIP"/>
</dbReference>
<dbReference type="AlphaFoldDB" id="A0AAW1QGL8"/>
<dbReference type="PANTHER" id="PTHR13690:SF80">
    <property type="entry name" value="BZIP TRANSCRIPTION FACTOR FAMILY PROTEIN-RELATED"/>
    <property type="match status" value="1"/>
</dbReference>
<evidence type="ECO:0000256" key="1">
    <source>
        <dbReference type="ARBA" id="ARBA00004123"/>
    </source>
</evidence>
<keyword evidence="2" id="KW-0805">Transcription regulation</keyword>
<feature type="coiled-coil region" evidence="6">
    <location>
        <begin position="51"/>
        <end position="85"/>
    </location>
</feature>
<keyword evidence="10" id="KW-1185">Reference proteome</keyword>
<feature type="compositionally biased region" description="Low complexity" evidence="7">
    <location>
        <begin position="322"/>
        <end position="331"/>
    </location>
</feature>
<feature type="region of interest" description="Disordered" evidence="7">
    <location>
        <begin position="188"/>
        <end position="214"/>
    </location>
</feature>
<keyword evidence="3" id="KW-0238">DNA-binding</keyword>
<evidence type="ECO:0000256" key="4">
    <source>
        <dbReference type="ARBA" id="ARBA00023163"/>
    </source>
</evidence>
<keyword evidence="5" id="KW-0539">Nucleus</keyword>
<feature type="region of interest" description="Disordered" evidence="7">
    <location>
        <begin position="274"/>
        <end position="333"/>
    </location>
</feature>
<name>A0AAW1QGL8_9CHLO</name>
<dbReference type="GO" id="GO:0003677">
    <property type="term" value="F:DNA binding"/>
    <property type="evidence" value="ECO:0007669"/>
    <property type="project" value="UniProtKB-KW"/>
</dbReference>
<dbReference type="SUPFAM" id="SSF57959">
    <property type="entry name" value="Leucine zipper domain"/>
    <property type="match status" value="1"/>
</dbReference>
<evidence type="ECO:0000313" key="10">
    <source>
        <dbReference type="Proteomes" id="UP001489004"/>
    </source>
</evidence>
<evidence type="ECO:0000256" key="6">
    <source>
        <dbReference type="SAM" id="Coils"/>
    </source>
</evidence>
<organism evidence="9 10">
    <name type="scientific">[Myrmecia] bisecta</name>
    <dbReference type="NCBI Taxonomy" id="41462"/>
    <lineage>
        <taxon>Eukaryota</taxon>
        <taxon>Viridiplantae</taxon>
        <taxon>Chlorophyta</taxon>
        <taxon>core chlorophytes</taxon>
        <taxon>Trebouxiophyceae</taxon>
        <taxon>Trebouxiales</taxon>
        <taxon>Trebouxiaceae</taxon>
        <taxon>Myrmecia</taxon>
    </lineage>
</organism>
<sequence length="446" mass="48038">MKNYDSKKIKRILANRLSAARSKERKLKYIGELEQQVSLLQLDISTKSQQIRSLQNEALELGNVNQQLQAQAKLLKDQLRRRDLETASLLEELHRLQALTGQPFRMPASPAAVAMERLADAAAPGQPAASPGNPFQGVLAEQLEEIPQLKLGSLNSTLASSAFSRAPDSAQLGSAQLSASSALSQQQYSNTSLKQAPVGEELASQPGIPQRSSFSDLFADEPVSAASNLSRASLPTGFAGQNVQPRTSTPVQAQNGLLATNDAAWALPTRTTSGLSRFGSPMSRANSSPADVLQHSRQHSGLSFDAQPSALPHGQLMSTGHRASGSLYSRSDSLRDTLRSSALPSSRPQLSVLPPPASISEWVQHMDSASRMASIVASVRDQQARTRSNTPGRYAPEGMELLSNPNYFGFAQLQQPSASQAKPMDWGFQVLPPAEDIKLPDFDELL</sequence>
<dbReference type="GO" id="GO:0003700">
    <property type="term" value="F:DNA-binding transcription factor activity"/>
    <property type="evidence" value="ECO:0007669"/>
    <property type="project" value="InterPro"/>
</dbReference>
<gene>
    <name evidence="9" type="ORF">WJX72_011644</name>
</gene>
<dbReference type="InterPro" id="IPR044759">
    <property type="entry name" value="bZIP_RF2"/>
</dbReference>